<dbReference type="RefSeq" id="WP_117588105.1">
    <property type="nucleotide sequence ID" value="NZ_JANDWK010000003.1"/>
</dbReference>
<feature type="domain" description="HTH crp-type" evidence="5">
    <location>
        <begin position="153"/>
        <end position="225"/>
    </location>
</feature>
<evidence type="ECO:0000313" key="9">
    <source>
        <dbReference type="EMBL" id="RHK08489.1"/>
    </source>
</evidence>
<evidence type="ECO:0000313" key="7">
    <source>
        <dbReference type="EMBL" id="RGS13130.1"/>
    </source>
</evidence>
<dbReference type="CDD" id="cd00038">
    <property type="entry name" value="CAP_ED"/>
    <property type="match status" value="1"/>
</dbReference>
<dbReference type="InterPro" id="IPR036388">
    <property type="entry name" value="WH-like_DNA-bd_sf"/>
</dbReference>
<sequence>MAARGKYDKENIAMLIAKLWGGITDDQFDLLKEHLEIKKYKKNEIIYKNEGTPEYALCLIAGKVKIYKEGIGGKSQIIRVIKPIEFFGFRAYFADEIYKTAAMSLENCIVAQFPLAVLMKLISKSFNIGFFFIKYLSVEIGKSDDRTVNLTQKHIRARLAEGLIFLKDSYGLEKDGKTLDIRLSREDLANLCNMTTSNAIRTLSAFTAEELINTEGRKIKILQEEEIIKIAELG</sequence>
<evidence type="ECO:0000313" key="8">
    <source>
        <dbReference type="EMBL" id="RHG67370.1"/>
    </source>
</evidence>
<dbReference type="PROSITE" id="PS50042">
    <property type="entry name" value="CNMP_BINDING_3"/>
    <property type="match status" value="1"/>
</dbReference>
<dbReference type="InterPro" id="IPR050397">
    <property type="entry name" value="Env_Response_Regulators"/>
</dbReference>
<dbReference type="SUPFAM" id="SSF51206">
    <property type="entry name" value="cAMP-binding domain-like"/>
    <property type="match status" value="1"/>
</dbReference>
<dbReference type="InterPro" id="IPR014710">
    <property type="entry name" value="RmlC-like_jellyroll"/>
</dbReference>
<dbReference type="SUPFAM" id="SSF46785">
    <property type="entry name" value="Winged helix' DNA-binding domain"/>
    <property type="match status" value="1"/>
</dbReference>
<evidence type="ECO:0000313" key="11">
    <source>
        <dbReference type="Proteomes" id="UP000286211"/>
    </source>
</evidence>
<evidence type="ECO:0000259" key="5">
    <source>
        <dbReference type="PROSITE" id="PS51063"/>
    </source>
</evidence>
<dbReference type="InterPro" id="IPR036390">
    <property type="entry name" value="WH_DNA-bd_sf"/>
</dbReference>
<feature type="domain" description="Cyclic nucleotide-binding" evidence="4">
    <location>
        <begin position="19"/>
        <end position="122"/>
    </location>
</feature>
<evidence type="ECO:0000259" key="4">
    <source>
        <dbReference type="PROSITE" id="PS50042"/>
    </source>
</evidence>
<gene>
    <name evidence="9" type="ORF">DW079_13085</name>
    <name evidence="8" type="ORF">DW250_04820</name>
    <name evidence="7" type="ORF">DWY11_12170</name>
    <name evidence="6" type="ORF">NNC55_01805</name>
</gene>
<dbReference type="GO" id="GO:0003700">
    <property type="term" value="F:DNA-binding transcription factor activity"/>
    <property type="evidence" value="ECO:0007669"/>
    <property type="project" value="TreeGrafter"/>
</dbReference>
<evidence type="ECO:0000313" key="13">
    <source>
        <dbReference type="Proteomes" id="UP001204486"/>
    </source>
</evidence>
<accession>A0A3E5DKS4</accession>
<dbReference type="Proteomes" id="UP000286211">
    <property type="component" value="Unassembled WGS sequence"/>
</dbReference>
<dbReference type="Proteomes" id="UP001204486">
    <property type="component" value="Unassembled WGS sequence"/>
</dbReference>
<dbReference type="InterPro" id="IPR012318">
    <property type="entry name" value="HTH_CRP"/>
</dbReference>
<proteinExistence type="predicted"/>
<evidence type="ECO:0000256" key="2">
    <source>
        <dbReference type="ARBA" id="ARBA00023125"/>
    </source>
</evidence>
<dbReference type="InterPro" id="IPR000595">
    <property type="entry name" value="cNMP-bd_dom"/>
</dbReference>
<keyword evidence="3" id="KW-0804">Transcription</keyword>
<reference evidence="10 11" key="1">
    <citation type="submission" date="2018-08" db="EMBL/GenBank/DDBJ databases">
        <title>A genome reference for cultivated species of the human gut microbiota.</title>
        <authorList>
            <person name="Zou Y."/>
            <person name="Xue W."/>
            <person name="Luo G."/>
        </authorList>
    </citation>
    <scope>NUCLEOTIDE SEQUENCE [LARGE SCALE GENOMIC DNA]</scope>
    <source>
        <strain evidence="7 10">AF24-12</strain>
        <strain evidence="9 11">AF46-2NS</strain>
        <strain evidence="8 12">AM22-1</strain>
    </source>
</reference>
<keyword evidence="2" id="KW-0238">DNA-binding</keyword>
<keyword evidence="1" id="KW-0805">Transcription regulation</keyword>
<dbReference type="EMBL" id="QRNB01000092">
    <property type="protein sequence ID" value="RHK08489.1"/>
    <property type="molecule type" value="Genomic_DNA"/>
</dbReference>
<evidence type="ECO:0000313" key="6">
    <source>
        <dbReference type="EMBL" id="MCP9598696.1"/>
    </source>
</evidence>
<evidence type="ECO:0000313" key="12">
    <source>
        <dbReference type="Proteomes" id="UP000286501"/>
    </source>
</evidence>
<dbReference type="PANTHER" id="PTHR24567">
    <property type="entry name" value="CRP FAMILY TRANSCRIPTIONAL REGULATORY PROTEIN"/>
    <property type="match status" value="1"/>
</dbReference>
<dbReference type="PROSITE" id="PS51063">
    <property type="entry name" value="HTH_CRP_2"/>
    <property type="match status" value="1"/>
</dbReference>
<dbReference type="GO" id="GO:0005829">
    <property type="term" value="C:cytosol"/>
    <property type="evidence" value="ECO:0007669"/>
    <property type="project" value="TreeGrafter"/>
</dbReference>
<organism evidence="6 13">
    <name type="scientific">Segatella copri</name>
    <dbReference type="NCBI Taxonomy" id="165179"/>
    <lineage>
        <taxon>Bacteria</taxon>
        <taxon>Pseudomonadati</taxon>
        <taxon>Bacteroidota</taxon>
        <taxon>Bacteroidia</taxon>
        <taxon>Bacteroidales</taxon>
        <taxon>Prevotellaceae</taxon>
        <taxon>Segatella</taxon>
    </lineage>
</organism>
<evidence type="ECO:0000313" key="10">
    <source>
        <dbReference type="Proteomes" id="UP000283872"/>
    </source>
</evidence>
<dbReference type="Gene3D" id="2.60.120.10">
    <property type="entry name" value="Jelly Rolls"/>
    <property type="match status" value="1"/>
</dbReference>
<protein>
    <submittedName>
        <fullName evidence="6">Crp/Fnr family transcriptional regulator</fullName>
    </submittedName>
</protein>
<comment type="caution">
    <text evidence="6">The sequence shown here is derived from an EMBL/GenBank/DDBJ whole genome shotgun (WGS) entry which is preliminary data.</text>
</comment>
<name>A0A3E5DKS4_9BACT</name>
<dbReference type="Pfam" id="PF13545">
    <property type="entry name" value="HTH_Crp_2"/>
    <property type="match status" value="1"/>
</dbReference>
<dbReference type="SMART" id="SM00419">
    <property type="entry name" value="HTH_CRP"/>
    <property type="match status" value="1"/>
</dbReference>
<dbReference type="GO" id="GO:0003677">
    <property type="term" value="F:DNA binding"/>
    <property type="evidence" value="ECO:0007669"/>
    <property type="project" value="UniProtKB-KW"/>
</dbReference>
<evidence type="ECO:0000256" key="3">
    <source>
        <dbReference type="ARBA" id="ARBA00023163"/>
    </source>
</evidence>
<dbReference type="EMBL" id="QRVA01000035">
    <property type="protein sequence ID" value="RGS13130.1"/>
    <property type="molecule type" value="Genomic_DNA"/>
</dbReference>
<dbReference type="InterPro" id="IPR018490">
    <property type="entry name" value="cNMP-bd_dom_sf"/>
</dbReference>
<dbReference type="AlphaFoldDB" id="A0A3E5DKS4"/>
<dbReference type="Gene3D" id="1.10.10.10">
    <property type="entry name" value="Winged helix-like DNA-binding domain superfamily/Winged helix DNA-binding domain"/>
    <property type="match status" value="1"/>
</dbReference>
<dbReference type="EMBL" id="QRIN01000014">
    <property type="protein sequence ID" value="RHG67370.1"/>
    <property type="molecule type" value="Genomic_DNA"/>
</dbReference>
<evidence type="ECO:0000256" key="1">
    <source>
        <dbReference type="ARBA" id="ARBA00023015"/>
    </source>
</evidence>
<dbReference type="Pfam" id="PF00027">
    <property type="entry name" value="cNMP_binding"/>
    <property type="match status" value="1"/>
</dbReference>
<dbReference type="EMBL" id="JANDWN010000003">
    <property type="protein sequence ID" value="MCP9598696.1"/>
    <property type="molecule type" value="Genomic_DNA"/>
</dbReference>
<dbReference type="PANTHER" id="PTHR24567:SF74">
    <property type="entry name" value="HTH-TYPE TRANSCRIPTIONAL REGULATOR ARCR"/>
    <property type="match status" value="1"/>
</dbReference>
<dbReference type="Proteomes" id="UP000286501">
    <property type="component" value="Unassembled WGS sequence"/>
</dbReference>
<dbReference type="Proteomes" id="UP000283872">
    <property type="component" value="Unassembled WGS sequence"/>
</dbReference>
<reference evidence="6" key="2">
    <citation type="submission" date="2022-07" db="EMBL/GenBank/DDBJ databases">
        <title>Prevotella copri.</title>
        <authorList>
            <person name="Yang C."/>
        </authorList>
    </citation>
    <scope>NUCLEOTIDE SEQUENCE</scope>
    <source>
        <strain evidence="6">HF1476</strain>
    </source>
</reference>